<sequence>MLDGLLDLGGLSQINLVARWFLGSALLIMVAGGSIGVVMWIGGKVKHSQAAAARGLKTLGASLAGAVLLGSVGGVIQFSTTLGTSELMPEAAQPREIVIEREAALTSCTDRVTKTWGVTEGVTFEDREDALYQIAGDAAFNEFDLGSRDGATGIPLGGSGLIQSISWYPQGNDCSENNLRAAAGTEVSIVVQGSGSQTVEVPRRGGDS</sequence>
<reference evidence="2 3" key="1">
    <citation type="submission" date="2023-04" db="EMBL/GenBank/DDBJ databases">
        <title>Funneling lignin-derived compounds into biodiesel using alkali-halophilic Citricoccus sp. P2.</title>
        <authorList>
            <person name="Luo C.-B."/>
        </authorList>
    </citation>
    <scope>NUCLEOTIDE SEQUENCE [LARGE SCALE GENOMIC DNA]</scope>
    <source>
        <strain evidence="2 3">P2</strain>
    </source>
</reference>
<feature type="transmembrane region" description="Helical" evidence="1">
    <location>
        <begin position="20"/>
        <end position="43"/>
    </location>
</feature>
<dbReference type="RefSeq" id="WP_278159153.1">
    <property type="nucleotide sequence ID" value="NZ_CP121252.1"/>
</dbReference>
<name>A0ABY8H8S7_9MICC</name>
<organism evidence="2 3">
    <name type="scientific">Citricoccus muralis</name>
    <dbReference type="NCBI Taxonomy" id="169134"/>
    <lineage>
        <taxon>Bacteria</taxon>
        <taxon>Bacillati</taxon>
        <taxon>Actinomycetota</taxon>
        <taxon>Actinomycetes</taxon>
        <taxon>Micrococcales</taxon>
        <taxon>Micrococcaceae</taxon>
        <taxon>Citricoccus</taxon>
    </lineage>
</organism>
<gene>
    <name evidence="2" type="ORF">P8192_05475</name>
</gene>
<evidence type="ECO:0000256" key="1">
    <source>
        <dbReference type="SAM" id="Phobius"/>
    </source>
</evidence>
<keyword evidence="1" id="KW-0472">Membrane</keyword>
<dbReference type="EMBL" id="CP121252">
    <property type="protein sequence ID" value="WFP17555.1"/>
    <property type="molecule type" value="Genomic_DNA"/>
</dbReference>
<accession>A0ABY8H8S7</accession>
<keyword evidence="1" id="KW-0812">Transmembrane</keyword>
<protein>
    <submittedName>
        <fullName evidence="2">Uncharacterized protein</fullName>
    </submittedName>
</protein>
<evidence type="ECO:0000313" key="2">
    <source>
        <dbReference type="EMBL" id="WFP17555.1"/>
    </source>
</evidence>
<proteinExistence type="predicted"/>
<keyword evidence="1" id="KW-1133">Transmembrane helix</keyword>
<feature type="transmembrane region" description="Helical" evidence="1">
    <location>
        <begin position="55"/>
        <end position="76"/>
    </location>
</feature>
<keyword evidence="3" id="KW-1185">Reference proteome</keyword>
<dbReference type="Proteomes" id="UP001219037">
    <property type="component" value="Chromosome"/>
</dbReference>
<evidence type="ECO:0000313" key="3">
    <source>
        <dbReference type="Proteomes" id="UP001219037"/>
    </source>
</evidence>